<sequence length="79" mass="8933">MPEWPIPGDRLTACRVTLSAAWLTSRRSPVILSVSQPRASAVYLPLPPTYLRHALDFRPQPSNAIRRNISLYHVTRLAL</sequence>
<name>A0A3F3PWC4_9EURO</name>
<dbReference type="RefSeq" id="XP_026624074.1">
    <property type="nucleotide sequence ID" value="XM_026767105.1"/>
</dbReference>
<dbReference type="Proteomes" id="UP000253729">
    <property type="component" value="Unassembled WGS sequence"/>
</dbReference>
<dbReference type="AlphaFoldDB" id="A0A3F3PWC4"/>
<evidence type="ECO:0000313" key="2">
    <source>
        <dbReference type="Proteomes" id="UP000253729"/>
    </source>
</evidence>
<organism evidence="1 2">
    <name type="scientific">Aspergillus welwitschiae</name>
    <dbReference type="NCBI Taxonomy" id="1341132"/>
    <lineage>
        <taxon>Eukaryota</taxon>
        <taxon>Fungi</taxon>
        <taxon>Dikarya</taxon>
        <taxon>Ascomycota</taxon>
        <taxon>Pezizomycotina</taxon>
        <taxon>Eurotiomycetes</taxon>
        <taxon>Eurotiomycetidae</taxon>
        <taxon>Eurotiales</taxon>
        <taxon>Aspergillaceae</taxon>
        <taxon>Aspergillus</taxon>
        <taxon>Aspergillus subgen. Circumdati</taxon>
    </lineage>
</organism>
<keyword evidence="2" id="KW-1185">Reference proteome</keyword>
<dbReference type="EMBL" id="KZ852057">
    <property type="protein sequence ID" value="RDH31052.1"/>
    <property type="molecule type" value="Genomic_DNA"/>
</dbReference>
<proteinExistence type="predicted"/>
<dbReference type="GeneID" id="38135461"/>
<accession>A0A3F3PWC4</accession>
<protein>
    <submittedName>
        <fullName evidence="1">Uncharacterized protein</fullName>
    </submittedName>
</protein>
<gene>
    <name evidence="1" type="ORF">BDQ94DRAFT_147939</name>
</gene>
<evidence type="ECO:0000313" key="1">
    <source>
        <dbReference type="EMBL" id="RDH31052.1"/>
    </source>
</evidence>
<reference evidence="1 2" key="1">
    <citation type="submission" date="2018-07" db="EMBL/GenBank/DDBJ databases">
        <title>The genomes of Aspergillus section Nigri reveals drivers in fungal speciation.</title>
        <authorList>
            <consortium name="DOE Joint Genome Institute"/>
            <person name="Vesth T.C."/>
            <person name="Nybo J."/>
            <person name="Theobald S."/>
            <person name="Brandl J."/>
            <person name="Frisvad J.C."/>
            <person name="Nielsen K.F."/>
            <person name="Lyhne E.K."/>
            <person name="Kogle M.E."/>
            <person name="Kuo A."/>
            <person name="Riley R."/>
            <person name="Clum A."/>
            <person name="Nolan M."/>
            <person name="Lipzen A."/>
            <person name="Salamov A."/>
            <person name="Henrissat B."/>
            <person name="Wiebenga A."/>
            <person name="De vries R.P."/>
            <person name="Grigoriev I.V."/>
            <person name="Mortensen U.H."/>
            <person name="Andersen M.R."/>
            <person name="Baker S.E."/>
        </authorList>
    </citation>
    <scope>NUCLEOTIDE SEQUENCE [LARGE SCALE GENOMIC DNA]</scope>
    <source>
        <strain evidence="1 2">CBS 139.54b</strain>
    </source>
</reference>